<dbReference type="SUPFAM" id="SSF55781">
    <property type="entry name" value="GAF domain-like"/>
    <property type="match status" value="1"/>
</dbReference>
<dbReference type="InterPro" id="IPR003018">
    <property type="entry name" value="GAF"/>
</dbReference>
<sequence>MADEVGTRVLPELARIASELGPALAPAAHKELLTSITVAARRLFHAEACSIALVSDDETELVFHVATGGAEEDIVGMRVPIGEGIAGWVALAGQPLAIEDVSQDPRFAADFAASTGYVPRSILATPMETERQIIGVIEVLDRDPEADGSADMELLALFANQAALAIENSRAFGELGKTLFQAAALASDDHGVRAALDQVAASTNGPTQELAELSAVFAELGRLGPAERTAATRLVRQFLDYVRGEST</sequence>
<evidence type="ECO:0000313" key="3">
    <source>
        <dbReference type="Proteomes" id="UP001595699"/>
    </source>
</evidence>
<dbReference type="Proteomes" id="UP001595699">
    <property type="component" value="Unassembled WGS sequence"/>
</dbReference>
<dbReference type="RefSeq" id="WP_205118510.1">
    <property type="nucleotide sequence ID" value="NZ_JAFBCM010000001.1"/>
</dbReference>
<dbReference type="Pfam" id="PF01590">
    <property type="entry name" value="GAF"/>
    <property type="match status" value="1"/>
</dbReference>
<accession>A0ABV7Y9D9</accession>
<protein>
    <submittedName>
        <fullName evidence="2">GAF domain-containing protein</fullName>
    </submittedName>
</protein>
<comment type="caution">
    <text evidence="2">The sequence shown here is derived from an EMBL/GenBank/DDBJ whole genome shotgun (WGS) entry which is preliminary data.</text>
</comment>
<reference evidence="3" key="1">
    <citation type="journal article" date="2019" name="Int. J. Syst. Evol. Microbiol.">
        <title>The Global Catalogue of Microorganisms (GCM) 10K type strain sequencing project: providing services to taxonomists for standard genome sequencing and annotation.</title>
        <authorList>
            <consortium name="The Broad Institute Genomics Platform"/>
            <consortium name="The Broad Institute Genome Sequencing Center for Infectious Disease"/>
            <person name="Wu L."/>
            <person name="Ma J."/>
        </authorList>
    </citation>
    <scope>NUCLEOTIDE SEQUENCE [LARGE SCALE GENOMIC DNA]</scope>
    <source>
        <strain evidence="3">CGMCC 4.7241</strain>
    </source>
</reference>
<dbReference type="SMART" id="SM00065">
    <property type="entry name" value="GAF"/>
    <property type="match status" value="1"/>
</dbReference>
<name>A0ABV7Y9D9_9ACTN</name>
<evidence type="ECO:0000313" key="2">
    <source>
        <dbReference type="EMBL" id="MFC3761449.1"/>
    </source>
</evidence>
<dbReference type="EMBL" id="JBHRZH010000008">
    <property type="protein sequence ID" value="MFC3761449.1"/>
    <property type="molecule type" value="Genomic_DNA"/>
</dbReference>
<dbReference type="InterPro" id="IPR029016">
    <property type="entry name" value="GAF-like_dom_sf"/>
</dbReference>
<organism evidence="2 3">
    <name type="scientific">Tenggerimyces flavus</name>
    <dbReference type="NCBI Taxonomy" id="1708749"/>
    <lineage>
        <taxon>Bacteria</taxon>
        <taxon>Bacillati</taxon>
        <taxon>Actinomycetota</taxon>
        <taxon>Actinomycetes</taxon>
        <taxon>Propionibacteriales</taxon>
        <taxon>Nocardioidaceae</taxon>
        <taxon>Tenggerimyces</taxon>
    </lineage>
</organism>
<dbReference type="Gene3D" id="3.30.450.40">
    <property type="match status" value="1"/>
</dbReference>
<evidence type="ECO:0000259" key="1">
    <source>
        <dbReference type="SMART" id="SM00065"/>
    </source>
</evidence>
<gene>
    <name evidence="2" type="ORF">ACFOUW_11420</name>
</gene>
<proteinExistence type="predicted"/>
<keyword evidence="3" id="KW-1185">Reference proteome</keyword>
<feature type="domain" description="GAF" evidence="1">
    <location>
        <begin position="28"/>
        <end position="176"/>
    </location>
</feature>